<evidence type="ECO:0000256" key="6">
    <source>
        <dbReference type="ARBA" id="ARBA00022989"/>
    </source>
</evidence>
<evidence type="ECO:0000313" key="11">
    <source>
        <dbReference type="Proteomes" id="UP000639973"/>
    </source>
</evidence>
<feature type="transmembrane region" description="Helical" evidence="8">
    <location>
        <begin position="193"/>
        <end position="219"/>
    </location>
</feature>
<dbReference type="InterPro" id="IPR000515">
    <property type="entry name" value="MetI-like"/>
</dbReference>
<keyword evidence="5 8" id="KW-0812">Transmembrane</keyword>
<organism evidence="10 11">
    <name type="scientific">Deinococcus aerolatus</name>
    <dbReference type="NCBI Taxonomy" id="522487"/>
    <lineage>
        <taxon>Bacteria</taxon>
        <taxon>Thermotogati</taxon>
        <taxon>Deinococcota</taxon>
        <taxon>Deinococci</taxon>
        <taxon>Deinococcales</taxon>
        <taxon>Deinococcaceae</taxon>
        <taxon>Deinococcus</taxon>
    </lineage>
</organism>
<name>A0ABQ2GCX2_9DEIO</name>
<keyword evidence="3" id="KW-1003">Cell membrane</keyword>
<dbReference type="InterPro" id="IPR035906">
    <property type="entry name" value="MetI-like_sf"/>
</dbReference>
<comment type="caution">
    <text evidence="10">The sequence shown here is derived from an EMBL/GenBank/DDBJ whole genome shotgun (WGS) entry which is preliminary data.</text>
</comment>
<dbReference type="PANTHER" id="PTHR43357">
    <property type="entry name" value="INNER MEMBRANE ABC TRANSPORTER PERMEASE PROTEIN YDCV"/>
    <property type="match status" value="1"/>
</dbReference>
<evidence type="ECO:0000256" key="2">
    <source>
        <dbReference type="ARBA" id="ARBA00022448"/>
    </source>
</evidence>
<dbReference type="PANTHER" id="PTHR43357:SF4">
    <property type="entry name" value="INNER MEMBRANE ABC TRANSPORTER PERMEASE PROTEIN YDCV"/>
    <property type="match status" value="1"/>
</dbReference>
<evidence type="ECO:0000256" key="7">
    <source>
        <dbReference type="ARBA" id="ARBA00023136"/>
    </source>
</evidence>
<keyword evidence="7 8" id="KW-0472">Membrane</keyword>
<comment type="similarity">
    <text evidence="8">Belongs to the binding-protein-dependent transport system permease family.</text>
</comment>
<dbReference type="SUPFAM" id="SSF161098">
    <property type="entry name" value="MetI-like"/>
    <property type="match status" value="2"/>
</dbReference>
<evidence type="ECO:0000256" key="4">
    <source>
        <dbReference type="ARBA" id="ARBA00022519"/>
    </source>
</evidence>
<feature type="transmembrane region" description="Helical" evidence="8">
    <location>
        <begin position="294"/>
        <end position="320"/>
    </location>
</feature>
<evidence type="ECO:0000256" key="1">
    <source>
        <dbReference type="ARBA" id="ARBA00004429"/>
    </source>
</evidence>
<keyword evidence="2 8" id="KW-0813">Transport</keyword>
<accession>A0ABQ2GCX2</accession>
<reference evidence="11" key="1">
    <citation type="journal article" date="2019" name="Int. J. Syst. Evol. Microbiol.">
        <title>The Global Catalogue of Microorganisms (GCM) 10K type strain sequencing project: providing services to taxonomists for standard genome sequencing and annotation.</title>
        <authorList>
            <consortium name="The Broad Institute Genomics Platform"/>
            <consortium name="The Broad Institute Genome Sequencing Center for Infectious Disease"/>
            <person name="Wu L."/>
            <person name="Ma J."/>
        </authorList>
    </citation>
    <scope>NUCLEOTIDE SEQUENCE [LARGE SCALE GENOMIC DNA]</scope>
    <source>
        <strain evidence="11">JCM 15442</strain>
    </source>
</reference>
<evidence type="ECO:0000256" key="5">
    <source>
        <dbReference type="ARBA" id="ARBA00022692"/>
    </source>
</evidence>
<dbReference type="Pfam" id="PF00528">
    <property type="entry name" value="BPD_transp_1"/>
    <property type="match status" value="2"/>
</dbReference>
<feature type="transmembrane region" description="Helical" evidence="8">
    <location>
        <begin position="349"/>
        <end position="371"/>
    </location>
</feature>
<feature type="transmembrane region" description="Helical" evidence="8">
    <location>
        <begin position="107"/>
        <end position="131"/>
    </location>
</feature>
<feature type="transmembrane region" description="Helical" evidence="8">
    <location>
        <begin position="74"/>
        <end position="95"/>
    </location>
</feature>
<evidence type="ECO:0000256" key="3">
    <source>
        <dbReference type="ARBA" id="ARBA00022475"/>
    </source>
</evidence>
<dbReference type="CDD" id="cd06261">
    <property type="entry name" value="TM_PBP2"/>
    <property type="match status" value="2"/>
</dbReference>
<feature type="transmembrane region" description="Helical" evidence="8">
    <location>
        <begin position="404"/>
        <end position="426"/>
    </location>
</feature>
<feature type="domain" description="ABC transmembrane type-1" evidence="9">
    <location>
        <begin position="343"/>
        <end position="529"/>
    </location>
</feature>
<keyword evidence="6 8" id="KW-1133">Transmembrane helix</keyword>
<dbReference type="Proteomes" id="UP000639973">
    <property type="component" value="Unassembled WGS sequence"/>
</dbReference>
<dbReference type="Gene3D" id="1.10.3720.10">
    <property type="entry name" value="MetI-like"/>
    <property type="match status" value="2"/>
</dbReference>
<evidence type="ECO:0000259" key="9">
    <source>
        <dbReference type="PROSITE" id="PS50928"/>
    </source>
</evidence>
<sequence length="537" mass="55303">MGVNRQASGKAEPGLRPTTLLFMIPSRLSGWLLALPALVFTALLLAVPLGRTLAEGGVNLGVWRDPYFLGRLGWTLTQAGGTALLALLIGAPLAYLLSRADVPGKRLFLRLLLLPFVTPTLVAVLGLSALLGPRGWLTTLTGVDVSDTPALIILGNLFFNLPVMIRLAHGGFSRVPPHLIGAARTLGASGWQAALGVALPLALPGLAAGLVLVFLYSALSFGLPLALGGEQYATLEVEIYTLTALQLRLSEASALIAGQLLLTLVATWAYTGLTRGGTGVPAGGLPPARGSVRAGILGLGAVTLLVCFAPLVAVVARGLLGSAGPTLLYWQGILADPDTPLLLGNTLRFGAMALVGATLLGGLYALGAWLARSRVLDLISLLPLMVSPVSLAVGYLLAYPALAATLPMLIAAYTLLALPLVVRSVLPALRALPPRLFEAARTLGAGPLAAQRTVTLPLTLPALRGGAALALATVLGEFGATLVLTRPEWATLSVGLYDRLGRPGERNLGEACALATVLLLLSATAFTVLDGGEGEVT</sequence>
<feature type="transmembrane region" description="Helical" evidence="8">
    <location>
        <begin position="151"/>
        <end position="172"/>
    </location>
</feature>
<keyword evidence="11" id="KW-1185">Reference proteome</keyword>
<keyword evidence="4" id="KW-0997">Cell inner membrane</keyword>
<proteinExistence type="inferred from homology"/>
<dbReference type="EMBL" id="BMOL01000011">
    <property type="protein sequence ID" value="GGL86034.1"/>
    <property type="molecule type" value="Genomic_DNA"/>
</dbReference>
<gene>
    <name evidence="10" type="ORF">GCM10010840_24990</name>
</gene>
<protein>
    <submittedName>
        <fullName evidence="10">ABC transporter permease</fullName>
    </submittedName>
</protein>
<comment type="subcellular location">
    <subcellularLocation>
        <location evidence="1">Cell inner membrane</location>
        <topology evidence="1">Multi-pass membrane protein</topology>
    </subcellularLocation>
    <subcellularLocation>
        <location evidence="8">Cell membrane</location>
        <topology evidence="8">Multi-pass membrane protein</topology>
    </subcellularLocation>
</comment>
<feature type="domain" description="ABC transmembrane type-1" evidence="9">
    <location>
        <begin position="72"/>
        <end position="266"/>
    </location>
</feature>
<feature type="transmembrane region" description="Helical" evidence="8">
    <location>
        <begin position="252"/>
        <end position="273"/>
    </location>
</feature>
<feature type="transmembrane region" description="Helical" evidence="8">
    <location>
        <begin position="378"/>
        <end position="398"/>
    </location>
</feature>
<dbReference type="PROSITE" id="PS50928">
    <property type="entry name" value="ABC_TM1"/>
    <property type="match status" value="2"/>
</dbReference>
<evidence type="ECO:0000256" key="8">
    <source>
        <dbReference type="RuleBase" id="RU363032"/>
    </source>
</evidence>
<evidence type="ECO:0000313" key="10">
    <source>
        <dbReference type="EMBL" id="GGL86034.1"/>
    </source>
</evidence>
<feature type="transmembrane region" description="Helical" evidence="8">
    <location>
        <begin position="31"/>
        <end position="54"/>
    </location>
</feature>
<feature type="transmembrane region" description="Helical" evidence="8">
    <location>
        <begin position="508"/>
        <end position="529"/>
    </location>
</feature>